<comment type="caution">
    <text evidence="3">The sequence shown here is derived from an EMBL/GenBank/DDBJ whole genome shotgun (WGS) entry which is preliminary data.</text>
</comment>
<keyword evidence="2" id="KW-1133">Transmembrane helix</keyword>
<feature type="compositionally biased region" description="Basic residues" evidence="1">
    <location>
        <begin position="35"/>
        <end position="48"/>
    </location>
</feature>
<keyword evidence="2" id="KW-0812">Transmembrane</keyword>
<evidence type="ECO:0000313" key="3">
    <source>
        <dbReference type="EMBL" id="KAL2751729.1"/>
    </source>
</evidence>
<accession>A0ABD2D3N8</accession>
<feature type="compositionally biased region" description="Gly residues" evidence="1">
    <location>
        <begin position="124"/>
        <end position="134"/>
    </location>
</feature>
<feature type="transmembrane region" description="Helical" evidence="2">
    <location>
        <begin position="49"/>
        <end position="67"/>
    </location>
</feature>
<evidence type="ECO:0000256" key="2">
    <source>
        <dbReference type="SAM" id="Phobius"/>
    </source>
</evidence>
<name>A0ABD2D3N8_VESMC</name>
<reference evidence="3 4" key="1">
    <citation type="journal article" date="2024" name="Ann. Entomol. Soc. Am.">
        <title>Genomic analyses of the southern and eastern yellowjacket wasps (Hymenoptera: Vespidae) reveal evolutionary signatures of social life.</title>
        <authorList>
            <person name="Catto M.A."/>
            <person name="Caine P.B."/>
            <person name="Orr S.E."/>
            <person name="Hunt B.G."/>
            <person name="Goodisman M.A.D."/>
        </authorList>
    </citation>
    <scope>NUCLEOTIDE SEQUENCE [LARGE SCALE GENOMIC DNA]</scope>
    <source>
        <strain evidence="3">232</strain>
        <tissue evidence="3">Head and thorax</tissue>
    </source>
</reference>
<feature type="compositionally biased region" description="Gly residues" evidence="1">
    <location>
        <begin position="144"/>
        <end position="157"/>
    </location>
</feature>
<keyword evidence="4" id="KW-1185">Reference proteome</keyword>
<dbReference type="AlphaFoldDB" id="A0ABD2D3N8"/>
<proteinExistence type="predicted"/>
<evidence type="ECO:0000256" key="1">
    <source>
        <dbReference type="SAM" id="MobiDB-lite"/>
    </source>
</evidence>
<evidence type="ECO:0000313" key="4">
    <source>
        <dbReference type="Proteomes" id="UP001607303"/>
    </source>
</evidence>
<feature type="region of interest" description="Disordered" evidence="1">
    <location>
        <begin position="122"/>
        <end position="157"/>
    </location>
</feature>
<protein>
    <submittedName>
        <fullName evidence="3">Uncharacterized protein</fullName>
    </submittedName>
</protein>
<feature type="region of interest" description="Disordered" evidence="1">
    <location>
        <begin position="22"/>
        <end position="49"/>
    </location>
</feature>
<dbReference type="Proteomes" id="UP001607303">
    <property type="component" value="Unassembled WGS sequence"/>
</dbReference>
<dbReference type="EMBL" id="JAYRBN010000001">
    <property type="protein sequence ID" value="KAL2751729.1"/>
    <property type="molecule type" value="Genomic_DNA"/>
</dbReference>
<gene>
    <name evidence="3" type="ORF">V1477_000039</name>
</gene>
<organism evidence="3 4">
    <name type="scientific">Vespula maculifrons</name>
    <name type="common">Eastern yellow jacket</name>
    <name type="synonym">Wasp</name>
    <dbReference type="NCBI Taxonomy" id="7453"/>
    <lineage>
        <taxon>Eukaryota</taxon>
        <taxon>Metazoa</taxon>
        <taxon>Ecdysozoa</taxon>
        <taxon>Arthropoda</taxon>
        <taxon>Hexapoda</taxon>
        <taxon>Insecta</taxon>
        <taxon>Pterygota</taxon>
        <taxon>Neoptera</taxon>
        <taxon>Endopterygota</taxon>
        <taxon>Hymenoptera</taxon>
        <taxon>Apocrita</taxon>
        <taxon>Aculeata</taxon>
        <taxon>Vespoidea</taxon>
        <taxon>Vespidae</taxon>
        <taxon>Vespinae</taxon>
        <taxon>Vespula</taxon>
    </lineage>
</organism>
<feature type="compositionally biased region" description="Acidic residues" evidence="1">
    <location>
        <begin position="22"/>
        <end position="31"/>
    </location>
</feature>
<sequence>MEVNRWKEDISLLIWKKVYEDEVEDKDEEDEEKRWGRRRRRKRRKRRKGGFEGTIWTATALSHLLHYRAHLEFMLDSLCSHKGGSRIRSKHPPNSKVAANNVLYVNLVLVLGSLREGDVALHNGGEGSGGGGGRKGGEGREGGKGGGKGGGGGEGGD</sequence>
<keyword evidence="2" id="KW-0472">Membrane</keyword>